<gene>
    <name evidence="1" type="ORF">INT44_006843</name>
</gene>
<organism evidence="1 2">
    <name type="scientific">Umbelopsis vinacea</name>
    <dbReference type="NCBI Taxonomy" id="44442"/>
    <lineage>
        <taxon>Eukaryota</taxon>
        <taxon>Fungi</taxon>
        <taxon>Fungi incertae sedis</taxon>
        <taxon>Mucoromycota</taxon>
        <taxon>Mucoromycotina</taxon>
        <taxon>Umbelopsidomycetes</taxon>
        <taxon>Umbelopsidales</taxon>
        <taxon>Umbelopsidaceae</taxon>
        <taxon>Umbelopsis</taxon>
    </lineage>
</organism>
<sequence>MVSLLSQSSVLPPFPQKGLSDEILGGSLISSNEIRANSKECSPLSFIYRYSSTTLEVRDILLLQPVYALLTIHDLPTPDRHQLAIELATHGTMGGTLYIILLARDTHTRMPKLFMFDPRTLRCRVIYSSFNSKDPVTSISMSSIIPHQDDPPPLQDSESRSFHLLALGTDSGAVFLIRLCLGTFQTISKIPCFMAQCKTSSVVSIAIYVTPSSGSDSNLFILVGGNNGEIEVITYGLQSNSGEQDDRTHGTKVITTLWKNMAVVSLMLKSAEEKSEVILVAGQGFRNGSETSERQYPAVTMLRLKLPTFKSMVVWKEECNDTTNEPEDMQDCESSYVGSFCIYEAIGNYDSVTSCRQQTATNVPVFLHGAVTDAFGKVVILAATELQTLYTTVAQPSKLEAKDTSVGGYDFSGLASRLRQELSKKYEKATRSYAERRIQMGSPLIIDLLLEQNGYNEQYPVSEHVYNSYCDTIGSYSSTLGSLPCCSHILLYIILDACGQNEFEAFAKNIHLDTPTFQMIMDYRAIDNFQIDKLNAMTRSTYTILFPTPYIKAVKMQDSLSVALKLIETNRIPIQDIADEEVLTAYLLKLKPKYAILELNTICKTLDQANSHSDMLRNLVSDWFEVGHMKAKQVQLFYTPLDSQLEREIISYCSSTNPSPANLNFLFAFYLNRYNYASAMDVHQRLQKQDLSSLAQQQRKVMMDSITELIPAIQRRICKARADHFGSVQSATPFSAIVFSQTSNSSDNEMEQSMILAQLIRQTQLVNSNDSNPFSGPPKMVR</sequence>
<evidence type="ECO:0000313" key="2">
    <source>
        <dbReference type="Proteomes" id="UP000612746"/>
    </source>
</evidence>
<keyword evidence="2" id="KW-1185">Reference proteome</keyword>
<protein>
    <submittedName>
        <fullName evidence="1">Uncharacterized protein</fullName>
    </submittedName>
</protein>
<proteinExistence type="predicted"/>
<reference evidence="1" key="1">
    <citation type="submission" date="2020-12" db="EMBL/GenBank/DDBJ databases">
        <title>Metabolic potential, ecology and presence of endohyphal bacteria is reflected in genomic diversity of Mucoromycotina.</title>
        <authorList>
            <person name="Muszewska A."/>
            <person name="Okrasinska A."/>
            <person name="Steczkiewicz K."/>
            <person name="Drgas O."/>
            <person name="Orlowska M."/>
            <person name="Perlinska-Lenart U."/>
            <person name="Aleksandrzak-Piekarczyk T."/>
            <person name="Szatraj K."/>
            <person name="Zielenkiewicz U."/>
            <person name="Pilsyk S."/>
            <person name="Malc E."/>
            <person name="Mieczkowski P."/>
            <person name="Kruszewska J.S."/>
            <person name="Biernat P."/>
            <person name="Pawlowska J."/>
        </authorList>
    </citation>
    <scope>NUCLEOTIDE SEQUENCE</scope>
    <source>
        <strain evidence="1">WA0000051536</strain>
    </source>
</reference>
<dbReference type="OrthoDB" id="2393733at2759"/>
<dbReference type="EMBL" id="JAEPRA010000016">
    <property type="protein sequence ID" value="KAG2174580.1"/>
    <property type="molecule type" value="Genomic_DNA"/>
</dbReference>
<comment type="caution">
    <text evidence="1">The sequence shown here is derived from an EMBL/GenBank/DDBJ whole genome shotgun (WGS) entry which is preliminary data.</text>
</comment>
<evidence type="ECO:0000313" key="1">
    <source>
        <dbReference type="EMBL" id="KAG2174580.1"/>
    </source>
</evidence>
<name>A0A8H7PIW8_9FUNG</name>
<dbReference type="AlphaFoldDB" id="A0A8H7PIW8"/>
<accession>A0A8H7PIW8</accession>
<dbReference type="Proteomes" id="UP000612746">
    <property type="component" value="Unassembled WGS sequence"/>
</dbReference>